<feature type="transmembrane region" description="Helical" evidence="2">
    <location>
        <begin position="82"/>
        <end position="101"/>
    </location>
</feature>
<keyword evidence="2" id="KW-0812">Transmembrane</keyword>
<feature type="compositionally biased region" description="Basic residues" evidence="1">
    <location>
        <begin position="230"/>
        <end position="242"/>
    </location>
</feature>
<feature type="transmembrane region" description="Helical" evidence="2">
    <location>
        <begin position="143"/>
        <end position="161"/>
    </location>
</feature>
<sequence>MSDYLLVDCALFRESLSAAMDGETGPLPEAEVERHLRGCGACQAWQDQARRLRRSMLRQAPAVPDLTAAILERAPLPSREKWAARVALGLVGLVQSGLGFAEFLVPGDTHAGAIHLSNESAAWNLALGIGLLWAALRPRTAGAQLPLVAGFALVLGVASVIDVSDGQVGAGRLLTHSLLVVGLVLMFVVHREQRRRPAPAPLNADALGTDDEVRLPEHDAPAPLAPVRGRFPRRPASRHRAA</sequence>
<protein>
    <recommendedName>
        <fullName evidence="3">Putative zinc-finger domain-containing protein</fullName>
    </recommendedName>
</protein>
<proteinExistence type="predicted"/>
<accession>A0A6I8LMA5</accession>
<feature type="compositionally biased region" description="Basic and acidic residues" evidence="1">
    <location>
        <begin position="211"/>
        <end position="220"/>
    </location>
</feature>
<feature type="domain" description="Putative zinc-finger" evidence="3">
    <location>
        <begin position="9"/>
        <end position="43"/>
    </location>
</feature>
<evidence type="ECO:0000259" key="3">
    <source>
        <dbReference type="Pfam" id="PF13490"/>
    </source>
</evidence>
<dbReference type="Pfam" id="PF13490">
    <property type="entry name" value="zf-HC2"/>
    <property type="match status" value="1"/>
</dbReference>
<keyword evidence="2" id="KW-0472">Membrane</keyword>
<feature type="transmembrane region" description="Helical" evidence="2">
    <location>
        <begin position="121"/>
        <end position="136"/>
    </location>
</feature>
<keyword evidence="5" id="KW-1185">Reference proteome</keyword>
<dbReference type="InterPro" id="IPR027383">
    <property type="entry name" value="Znf_put"/>
</dbReference>
<keyword evidence="2" id="KW-1133">Transmembrane helix</keyword>
<gene>
    <name evidence="4" type="ORF">AA23TX_03034</name>
</gene>
<organism evidence="4 5">
    <name type="scientific">Amycolatopsis camponoti</name>
    <dbReference type="NCBI Taxonomy" id="2606593"/>
    <lineage>
        <taxon>Bacteria</taxon>
        <taxon>Bacillati</taxon>
        <taxon>Actinomycetota</taxon>
        <taxon>Actinomycetes</taxon>
        <taxon>Pseudonocardiales</taxon>
        <taxon>Pseudonocardiaceae</taxon>
        <taxon>Amycolatopsis</taxon>
    </lineage>
</organism>
<reference evidence="4 5" key="1">
    <citation type="submission" date="2019-09" db="EMBL/GenBank/DDBJ databases">
        <authorList>
            <person name="Leyn A S."/>
        </authorList>
    </citation>
    <scope>NUCLEOTIDE SEQUENCE [LARGE SCALE GENOMIC DNA]</scope>
    <source>
        <strain evidence="4">AA231_1</strain>
    </source>
</reference>
<feature type="transmembrane region" description="Helical" evidence="2">
    <location>
        <begin position="173"/>
        <end position="189"/>
    </location>
</feature>
<evidence type="ECO:0000256" key="1">
    <source>
        <dbReference type="SAM" id="MobiDB-lite"/>
    </source>
</evidence>
<evidence type="ECO:0000256" key="2">
    <source>
        <dbReference type="SAM" id="Phobius"/>
    </source>
</evidence>
<evidence type="ECO:0000313" key="4">
    <source>
        <dbReference type="EMBL" id="VVJ18013.1"/>
    </source>
</evidence>
<dbReference type="AlphaFoldDB" id="A0A6I8LMA5"/>
<dbReference type="Proteomes" id="UP000399805">
    <property type="component" value="Unassembled WGS sequence"/>
</dbReference>
<evidence type="ECO:0000313" key="5">
    <source>
        <dbReference type="Proteomes" id="UP000399805"/>
    </source>
</evidence>
<dbReference type="EMBL" id="CABVGP010000001">
    <property type="protein sequence ID" value="VVJ18013.1"/>
    <property type="molecule type" value="Genomic_DNA"/>
</dbReference>
<name>A0A6I8LMA5_9PSEU</name>
<feature type="region of interest" description="Disordered" evidence="1">
    <location>
        <begin position="198"/>
        <end position="242"/>
    </location>
</feature>